<name>A0A1D8UZ07_9PROT</name>
<dbReference type="PANTHER" id="PTHR11647">
    <property type="entry name" value="HYDRANTOINASE/DIHYDROPYRIMIDINASE FAMILY MEMBER"/>
    <property type="match status" value="1"/>
</dbReference>
<comment type="similarity">
    <text evidence="2">Belongs to the metallo-dependent hydrolases superfamily. Hydantoinase/dihydropyrimidinase family.</text>
</comment>
<dbReference type="CDD" id="cd01314">
    <property type="entry name" value="D-HYD"/>
    <property type="match status" value="1"/>
</dbReference>
<evidence type="ECO:0000256" key="11">
    <source>
        <dbReference type="PIRSR" id="PIRSR611778-50"/>
    </source>
</evidence>
<evidence type="ECO:0000256" key="5">
    <source>
        <dbReference type="ARBA" id="ARBA00022801"/>
    </source>
</evidence>
<comment type="function">
    <text evidence="9">Catalyzes the hydrolysis of dihydropyrimidines and of the structurally related DL-5-mono-substituted hydantoins, to produce N-carbamoyl-D-amino acids.</text>
</comment>
<evidence type="ECO:0000256" key="2">
    <source>
        <dbReference type="ARBA" id="ARBA00008829"/>
    </source>
</evidence>
<dbReference type="SUPFAM" id="SSF51338">
    <property type="entry name" value="Composite domain of metallo-dependent hydrolases"/>
    <property type="match status" value="2"/>
</dbReference>
<evidence type="ECO:0000256" key="8">
    <source>
        <dbReference type="ARBA" id="ARBA00039113"/>
    </source>
</evidence>
<geneLocation type="plasmid" evidence="14">
    <name>pkb14400_3</name>
</geneLocation>
<protein>
    <recommendedName>
        <fullName evidence="10">D-hydantoinase/dihydropyrimidinase</fullName>
        <ecNumber evidence="8">3.5.2.2</ecNumber>
    </recommendedName>
</protein>
<dbReference type="InterPro" id="IPR006680">
    <property type="entry name" value="Amidohydro-rel"/>
</dbReference>
<keyword evidence="13" id="KW-0614">Plasmid</keyword>
<dbReference type="GO" id="GO:0005829">
    <property type="term" value="C:cytosol"/>
    <property type="evidence" value="ECO:0007669"/>
    <property type="project" value="TreeGrafter"/>
</dbReference>
<keyword evidence="14" id="KW-1185">Reference proteome</keyword>
<dbReference type="SUPFAM" id="SSF51556">
    <property type="entry name" value="Metallo-dependent hydrolases"/>
    <property type="match status" value="1"/>
</dbReference>
<evidence type="ECO:0000256" key="1">
    <source>
        <dbReference type="ARBA" id="ARBA00001947"/>
    </source>
</evidence>
<organism evidence="13 14">
    <name type="scientific">Kozakia baliensis</name>
    <dbReference type="NCBI Taxonomy" id="153496"/>
    <lineage>
        <taxon>Bacteria</taxon>
        <taxon>Pseudomonadati</taxon>
        <taxon>Pseudomonadota</taxon>
        <taxon>Alphaproteobacteria</taxon>
        <taxon>Acetobacterales</taxon>
        <taxon>Acetobacteraceae</taxon>
        <taxon>Kozakia</taxon>
    </lineage>
</organism>
<dbReference type="Gene3D" id="2.30.40.10">
    <property type="entry name" value="Urease, subunit C, domain 1"/>
    <property type="match status" value="1"/>
</dbReference>
<dbReference type="Proteomes" id="UP000179145">
    <property type="component" value="Plasmid pKB14400_3"/>
</dbReference>
<dbReference type="GO" id="GO:0004157">
    <property type="term" value="F:dihydropyrimidinase activity"/>
    <property type="evidence" value="ECO:0007669"/>
    <property type="project" value="UniProtKB-EC"/>
</dbReference>
<dbReference type="InterPro" id="IPR011059">
    <property type="entry name" value="Metal-dep_hydrolase_composite"/>
</dbReference>
<dbReference type="FunFam" id="3.20.20.140:FF:000001">
    <property type="entry name" value="Dihydropyrimidinase like 3"/>
    <property type="match status" value="1"/>
</dbReference>
<dbReference type="RefSeq" id="WP_070404237.1">
    <property type="nucleotide sequence ID" value="NZ_BJVW01000045.1"/>
</dbReference>
<evidence type="ECO:0000256" key="4">
    <source>
        <dbReference type="ARBA" id="ARBA00022723"/>
    </source>
</evidence>
<keyword evidence="4" id="KW-0479">Metal-binding</keyword>
<dbReference type="InterPro" id="IPR050378">
    <property type="entry name" value="Metallo-dep_Hydrolases_sf"/>
</dbReference>
<dbReference type="InterPro" id="IPR032466">
    <property type="entry name" value="Metal_Hydrolase"/>
</dbReference>
<dbReference type="KEGG" id="kba:A0U89_15995"/>
<keyword evidence="5" id="KW-0378">Hydrolase</keyword>
<dbReference type="GO" id="GO:0046872">
    <property type="term" value="F:metal ion binding"/>
    <property type="evidence" value="ECO:0007669"/>
    <property type="project" value="UniProtKB-KW"/>
</dbReference>
<dbReference type="GO" id="GO:0055086">
    <property type="term" value="P:nucleobase-containing small molecule metabolic process"/>
    <property type="evidence" value="ECO:0007669"/>
    <property type="project" value="UniProtKB-ARBA"/>
</dbReference>
<comment type="PTM">
    <text evidence="11">Carbamylation allows a single lysine to coordinate two divalent metal cations.</text>
</comment>
<comment type="catalytic activity">
    <reaction evidence="7">
        <text>5,6-dihydrouracil + H2O = 3-(carbamoylamino)propanoate + H(+)</text>
        <dbReference type="Rhea" id="RHEA:16121"/>
        <dbReference type="ChEBI" id="CHEBI:11892"/>
        <dbReference type="ChEBI" id="CHEBI:15377"/>
        <dbReference type="ChEBI" id="CHEBI:15378"/>
        <dbReference type="ChEBI" id="CHEBI:15901"/>
        <dbReference type="EC" id="3.5.2.2"/>
    </reaction>
</comment>
<evidence type="ECO:0000259" key="12">
    <source>
        <dbReference type="Pfam" id="PF01979"/>
    </source>
</evidence>
<feature type="domain" description="Amidohydrolase-related" evidence="12">
    <location>
        <begin position="50"/>
        <end position="437"/>
    </location>
</feature>
<dbReference type="InterPro" id="IPR011778">
    <property type="entry name" value="Hydantoinase/dihydroPyrase"/>
</dbReference>
<dbReference type="PANTHER" id="PTHR11647:SF1">
    <property type="entry name" value="COLLAPSIN RESPONSE MEDIATOR PROTEIN"/>
    <property type="match status" value="1"/>
</dbReference>
<dbReference type="AlphaFoldDB" id="A0A1D8UZ07"/>
<feature type="modified residue" description="N6-carboxylysine" evidence="11">
    <location>
        <position position="150"/>
    </location>
</feature>
<reference evidence="13 14" key="1">
    <citation type="journal article" date="2016" name="Microb. Cell Fact.">
        <title>Dissection of exopolysaccharide biosynthesis in Kozakia baliensis.</title>
        <authorList>
            <person name="Brandt J.U."/>
            <person name="Jakob F."/>
            <person name="Behr J."/>
            <person name="Geissler A.J."/>
            <person name="Vogel R.F."/>
        </authorList>
    </citation>
    <scope>NUCLEOTIDE SEQUENCE [LARGE SCALE GENOMIC DNA]</scope>
    <source>
        <strain evidence="13 14">DSM 14400</strain>
        <plasmid evidence="14">Plasmid pkb14400_3</plasmid>
    </source>
</reference>
<evidence type="ECO:0000256" key="9">
    <source>
        <dbReference type="ARBA" id="ARBA00054448"/>
    </source>
</evidence>
<evidence type="ECO:0000313" key="13">
    <source>
        <dbReference type="EMBL" id="AOX18797.1"/>
    </source>
</evidence>
<accession>A0A1D8UZ07</accession>
<comment type="subunit">
    <text evidence="3">Homotetramer.</text>
</comment>
<dbReference type="Pfam" id="PF01979">
    <property type="entry name" value="Amidohydro_1"/>
    <property type="match status" value="1"/>
</dbReference>
<comment type="cofactor">
    <cofactor evidence="1">
        <name>Zn(2+)</name>
        <dbReference type="ChEBI" id="CHEBI:29105"/>
    </cofactor>
</comment>
<evidence type="ECO:0000256" key="10">
    <source>
        <dbReference type="ARBA" id="ARBA00074385"/>
    </source>
</evidence>
<evidence type="ECO:0000256" key="3">
    <source>
        <dbReference type="ARBA" id="ARBA00011881"/>
    </source>
</evidence>
<dbReference type="NCBIfam" id="TIGR02033">
    <property type="entry name" value="D-hydantoinase"/>
    <property type="match status" value="1"/>
</dbReference>
<evidence type="ECO:0000256" key="7">
    <source>
        <dbReference type="ARBA" id="ARBA00036696"/>
    </source>
</evidence>
<sequence length="467" mass="51186">MLLIKGGTVVTAEFSHKADVLCDDNGHIARVAPDMETPSGCEVVEASGLLVMPGGIDPHTHMEMPFMGSIASDDFYTGTAAGLAGGNTTIIDFVIPEQGGSLYAAWRDWREKAKKAAGDYSFHVAVTHWNQQVHDDMGKLVQECGVNSFKHFMAYKNALMVDDETFMHSMRRAASIGALSTVHAENGDAVYYLQCALMEAGKIGPDSHPRSRPSTVEGEAAQRAIGLASLLDAPLYIVHVSTEEAARAIAEARLRGQTVYGEVLPQHLVIDESVYLDKDWLSAARHVMSPPFRERHHQKALWGGLTSGQLQTTATDHCCFCKEQKEGGLKDFTKIPNGTPGIEDRMSVLWHYGVKTGKLTPENFVAVTSTNTARIFNIHPRKGTISEGADADIVLWDPDATRTVSAKTHHQNVDYNIYEGLELTGIARKTISRGKIVWNDGDLRTERGAGRYIERPAFTKPFRAPLV</sequence>
<dbReference type="GO" id="GO:0072527">
    <property type="term" value="P:pyrimidine-containing compound metabolic process"/>
    <property type="evidence" value="ECO:0007669"/>
    <property type="project" value="UniProtKB-ARBA"/>
</dbReference>
<evidence type="ECO:0000313" key="14">
    <source>
        <dbReference type="Proteomes" id="UP000179145"/>
    </source>
</evidence>
<proteinExistence type="inferred from homology"/>
<dbReference type="EMBL" id="CP014677">
    <property type="protein sequence ID" value="AOX18797.1"/>
    <property type="molecule type" value="Genomic_DNA"/>
</dbReference>
<dbReference type="Gene3D" id="3.20.20.140">
    <property type="entry name" value="Metal-dependent hydrolases"/>
    <property type="match status" value="1"/>
</dbReference>
<dbReference type="EC" id="3.5.2.2" evidence="8"/>
<dbReference type="OrthoDB" id="9775759at2"/>
<keyword evidence="6" id="KW-0862">Zinc</keyword>
<gene>
    <name evidence="13" type="ORF">A0U89_15995</name>
</gene>
<evidence type="ECO:0000256" key="6">
    <source>
        <dbReference type="ARBA" id="ARBA00022833"/>
    </source>
</evidence>